<evidence type="ECO:0000313" key="1">
    <source>
        <dbReference type="EMBL" id="MCQ4079498.1"/>
    </source>
</evidence>
<gene>
    <name evidence="1" type="ORF">NGB36_02505</name>
</gene>
<name>A0ABT1PPA6_9ACTN</name>
<reference evidence="1" key="1">
    <citation type="submission" date="2022-06" db="EMBL/GenBank/DDBJ databases">
        <title>Draft genome sequence of Streptomyces sp. RB6PN25 isolated from peat swamp forest in Thailand.</title>
        <authorList>
            <person name="Duangmal K."/>
            <person name="Klaysubun C."/>
        </authorList>
    </citation>
    <scope>NUCLEOTIDE SEQUENCE</scope>
    <source>
        <strain evidence="1">RB6PN25</strain>
    </source>
</reference>
<sequence>MTDTDDGTVLLHQRTGRYWQLNITGRQVLHRLLDGESPETIATAFAAAHGIAPQRAEHDVSAVIHQLRAAEVVVAP</sequence>
<dbReference type="Proteomes" id="UP001057702">
    <property type="component" value="Unassembled WGS sequence"/>
</dbReference>
<organism evidence="1 2">
    <name type="scientific">Streptomyces humicola</name>
    <dbReference type="NCBI Taxonomy" id="2953240"/>
    <lineage>
        <taxon>Bacteria</taxon>
        <taxon>Bacillati</taxon>
        <taxon>Actinomycetota</taxon>
        <taxon>Actinomycetes</taxon>
        <taxon>Kitasatosporales</taxon>
        <taxon>Streptomycetaceae</taxon>
        <taxon>Streptomyces</taxon>
    </lineage>
</organism>
<dbReference type="EMBL" id="JANFNG010000001">
    <property type="protein sequence ID" value="MCQ4079498.1"/>
    <property type="molecule type" value="Genomic_DNA"/>
</dbReference>
<dbReference type="Gene3D" id="1.10.10.1150">
    <property type="entry name" value="Coenzyme PQQ synthesis protein D (PqqD)"/>
    <property type="match status" value="1"/>
</dbReference>
<comment type="caution">
    <text evidence="1">The sequence shown here is derived from an EMBL/GenBank/DDBJ whole genome shotgun (WGS) entry which is preliminary data.</text>
</comment>
<accession>A0ABT1PPA6</accession>
<protein>
    <submittedName>
        <fullName evidence="1">Lasso peptide biosynthesis PqqD family chaperone</fullName>
    </submittedName>
</protein>
<dbReference type="InterPro" id="IPR008792">
    <property type="entry name" value="PQQD"/>
</dbReference>
<dbReference type="NCBIfam" id="NF033530">
    <property type="entry name" value="lasso_PqqD_Strm"/>
    <property type="match status" value="1"/>
</dbReference>
<proteinExistence type="predicted"/>
<evidence type="ECO:0000313" key="2">
    <source>
        <dbReference type="Proteomes" id="UP001057702"/>
    </source>
</evidence>
<dbReference type="InterPro" id="IPR041881">
    <property type="entry name" value="PqqD_sf"/>
</dbReference>
<dbReference type="Pfam" id="PF05402">
    <property type="entry name" value="PqqD"/>
    <property type="match status" value="1"/>
</dbReference>
<keyword evidence="2" id="KW-1185">Reference proteome</keyword>